<comment type="caution">
    <text evidence="1">The sequence shown here is derived from an EMBL/GenBank/DDBJ whole genome shotgun (WGS) entry which is preliminary data.</text>
</comment>
<gene>
    <name evidence="1" type="ORF">MOZ64_10250</name>
</gene>
<evidence type="ECO:0008006" key="3">
    <source>
        <dbReference type="Google" id="ProtNLM"/>
    </source>
</evidence>
<dbReference type="RefSeq" id="WP_320326463.1">
    <property type="nucleotide sequence ID" value="NZ_JALBUS010000020.1"/>
</dbReference>
<evidence type="ECO:0000313" key="2">
    <source>
        <dbReference type="Proteomes" id="UP001285244"/>
    </source>
</evidence>
<organism evidence="1 2">
    <name type="scientific">Absicoccus intestinalis</name>
    <dbReference type="NCBI Taxonomy" id="2926319"/>
    <lineage>
        <taxon>Bacteria</taxon>
        <taxon>Bacillati</taxon>
        <taxon>Bacillota</taxon>
        <taxon>Erysipelotrichia</taxon>
        <taxon>Erysipelotrichales</taxon>
        <taxon>Erysipelotrichaceae</taxon>
        <taxon>Absicoccus</taxon>
    </lineage>
</organism>
<evidence type="ECO:0000313" key="1">
    <source>
        <dbReference type="EMBL" id="MDX8418213.1"/>
    </source>
</evidence>
<dbReference type="Proteomes" id="UP001285244">
    <property type="component" value="Unassembled WGS sequence"/>
</dbReference>
<name>A0ABU4WR03_9FIRM</name>
<protein>
    <recommendedName>
        <fullName evidence="3">Autotransporter outer membrane beta-barrel domain-containing protein</fullName>
    </recommendedName>
</protein>
<reference evidence="1 2" key="1">
    <citation type="submission" date="2022-03" db="EMBL/GenBank/DDBJ databases">
        <title>Novel taxa within the pig intestine.</title>
        <authorList>
            <person name="Wylensek D."/>
            <person name="Bishof K."/>
            <person name="Afrizal A."/>
            <person name="Clavel T."/>
        </authorList>
    </citation>
    <scope>NUCLEOTIDE SEQUENCE [LARGE SCALE GENOMIC DNA]</scope>
    <source>
        <strain evidence="1 2">Cla-KB-P134</strain>
    </source>
</reference>
<dbReference type="EMBL" id="JALBUS010000020">
    <property type="protein sequence ID" value="MDX8418213.1"/>
    <property type="molecule type" value="Genomic_DNA"/>
</dbReference>
<sequence length="265" mass="29460">MKIDTKVYRHVSNQLIKYCIPLSFTQTNLSIRHQDIVSRLQKISSFCSQSANLYEQKEVSLSNQHIQKGYFTYSGSIHPQFDNIYKKAGKTISASGQIRYAASQYAYTKSNAYGYINLDADIGQWKADGTINFHMWKNKIIDPSVYLYGSTSLSLFSGKVSARIGNSMIHGDVSASGQVGVVYAKAKAVFNAREQTLEMDVGAAALQGEVRSSFHFFDAKITLTGSGSIGSAQANFSYHHKTREWEFGSKLGFICGLGFKVKVEY</sequence>
<keyword evidence="2" id="KW-1185">Reference proteome</keyword>
<accession>A0ABU4WR03</accession>
<proteinExistence type="predicted"/>